<dbReference type="InterPro" id="IPR029010">
    <property type="entry name" value="ThuA-like"/>
</dbReference>
<organism evidence="2 3">
    <name type="scientific">Metabacillus litoralis</name>
    <dbReference type="NCBI Taxonomy" id="152268"/>
    <lineage>
        <taxon>Bacteria</taxon>
        <taxon>Bacillati</taxon>
        <taxon>Bacillota</taxon>
        <taxon>Bacilli</taxon>
        <taxon>Bacillales</taxon>
        <taxon>Bacillaceae</taxon>
        <taxon>Metabacillus</taxon>
    </lineage>
</organism>
<dbReference type="InterPro" id="IPR029062">
    <property type="entry name" value="Class_I_gatase-like"/>
</dbReference>
<feature type="domain" description="ThuA-like" evidence="1">
    <location>
        <begin position="16"/>
        <end position="213"/>
    </location>
</feature>
<dbReference type="Proteomes" id="UP000078534">
    <property type="component" value="Unassembled WGS sequence"/>
</dbReference>
<dbReference type="AlphaFoldDB" id="A0A179SR08"/>
<dbReference type="Gene3D" id="3.40.50.880">
    <property type="match status" value="1"/>
</dbReference>
<comment type="caution">
    <text evidence="2">The sequence shown here is derived from an EMBL/GenBank/DDBJ whole genome shotgun (WGS) entry which is preliminary data.</text>
</comment>
<evidence type="ECO:0000259" key="1">
    <source>
        <dbReference type="Pfam" id="PF06283"/>
    </source>
</evidence>
<dbReference type="RefSeq" id="WP_066339082.1">
    <property type="nucleotide sequence ID" value="NZ_LWSG01000044.1"/>
</dbReference>
<accession>A0A179SR08</accession>
<proteinExistence type="predicted"/>
<evidence type="ECO:0000313" key="3">
    <source>
        <dbReference type="Proteomes" id="UP000078534"/>
    </source>
</evidence>
<dbReference type="SUPFAM" id="SSF52317">
    <property type="entry name" value="Class I glutamine amidotransferase-like"/>
    <property type="match status" value="1"/>
</dbReference>
<gene>
    <name evidence="2" type="ORF">A6K24_11385</name>
</gene>
<dbReference type="EMBL" id="LWSG01000044">
    <property type="protein sequence ID" value="OAS82722.1"/>
    <property type="molecule type" value="Genomic_DNA"/>
</dbReference>
<dbReference type="PANTHER" id="PTHR40469">
    <property type="entry name" value="SECRETED GLYCOSYL HYDROLASE"/>
    <property type="match status" value="1"/>
</dbReference>
<keyword evidence="3" id="KW-1185">Reference proteome</keyword>
<dbReference type="PANTHER" id="PTHR40469:SF2">
    <property type="entry name" value="GALACTOSE-BINDING DOMAIN-LIKE SUPERFAMILY PROTEIN"/>
    <property type="match status" value="1"/>
</dbReference>
<dbReference type="Pfam" id="PF06283">
    <property type="entry name" value="ThuA"/>
    <property type="match status" value="1"/>
</dbReference>
<protein>
    <recommendedName>
        <fullName evidence="1">ThuA-like domain-containing protein</fullName>
    </recommendedName>
</protein>
<dbReference type="OrthoDB" id="9812305at2"/>
<sequence length="215" mass="24472">MKKIVALLGDYYHSKEAIQASLNRALTILNENEKVNCIEIQTGQLIEELAKKPDAVILFKEDRVNPTDQKVDTWMTDEIGEAIAQYVDQGGGWLGWHSGLASYAAESSYTKMLKGYFEYHPELHYQVKYTSVIGNDEFGPVSFEIKDEHYFVNVNIEETNIFLKSESEVGQSIAGWFHDYGKGRVCCLTPAHNKEGLLDNHFTELLSKTIKWVSR</sequence>
<reference evidence="3" key="1">
    <citation type="submission" date="2016-04" db="EMBL/GenBank/DDBJ databases">
        <authorList>
            <person name="Lyu Z."/>
            <person name="Lyu W."/>
        </authorList>
    </citation>
    <scope>NUCLEOTIDE SEQUENCE [LARGE SCALE GENOMIC DNA]</scope>
    <source>
        <strain evidence="3">C44</strain>
    </source>
</reference>
<dbReference type="STRING" id="152268.A6K24_11385"/>
<evidence type="ECO:0000313" key="2">
    <source>
        <dbReference type="EMBL" id="OAS82722.1"/>
    </source>
</evidence>
<name>A0A179SR08_9BACI</name>